<gene>
    <name evidence="11" type="primary">LOC104957860</name>
</gene>
<evidence type="ECO:0000256" key="1">
    <source>
        <dbReference type="ARBA" id="ARBA00004613"/>
    </source>
</evidence>
<evidence type="ECO:0000256" key="5">
    <source>
        <dbReference type="ARBA" id="ARBA00023157"/>
    </source>
</evidence>
<dbReference type="Gene3D" id="3.10.250.10">
    <property type="entry name" value="SRCR-like domain"/>
    <property type="match status" value="2"/>
</dbReference>
<comment type="caution">
    <text evidence="7">Lacks conserved residue(s) required for the propagation of feature annotation.</text>
</comment>
<keyword evidence="6" id="KW-0325">Glycoprotein</keyword>
<dbReference type="GeneID" id="104957860"/>
<feature type="disulfide bond" evidence="7">
    <location>
        <begin position="195"/>
        <end position="205"/>
    </location>
</feature>
<dbReference type="InterPro" id="IPR036772">
    <property type="entry name" value="SRCR-like_dom_sf"/>
</dbReference>
<dbReference type="RefSeq" id="XP_010783836.1">
    <property type="nucleotide sequence ID" value="XM_010785534.1"/>
</dbReference>
<sequence>MDQLLLLLLLLWGSGLQEGHSSKDSGVRLVGGDSRCAGTLEVKHQGEWRPVWGYNSFRTLEEAQVACRDLNCGSAVSVGESTDFSETLVWRINVDCVQSGSSLRECAEAYSSIYTLNLTCSDSVRLLDGTSLCSGRLEVKSDESNPSWFSVCEADFDQQDAEVVCRDLDCGAPSVLQGVPYGEKEGPMSTKEFQCGGHESALLNCSSDLPVFQPNISPVLLPLDRRLFRRPSSGERFQMIRRAPPSSLSGCSIQPS</sequence>
<evidence type="ECO:0000313" key="10">
    <source>
        <dbReference type="Proteomes" id="UP000504611"/>
    </source>
</evidence>
<dbReference type="FunFam" id="3.10.250.10:FF:000004">
    <property type="entry name" value="Scavenger receptor cysteine-rich type 1 protein M130"/>
    <property type="match status" value="1"/>
</dbReference>
<reference evidence="11" key="1">
    <citation type="submission" date="2025-08" db="UniProtKB">
        <authorList>
            <consortium name="RefSeq"/>
        </authorList>
    </citation>
    <scope>IDENTIFICATION</scope>
    <source>
        <tissue evidence="11">Muscle</tissue>
    </source>
</reference>
<evidence type="ECO:0000256" key="8">
    <source>
        <dbReference type="SAM" id="SignalP"/>
    </source>
</evidence>
<dbReference type="PANTHER" id="PTHR19331:SF22">
    <property type="entry name" value="DELETED IN MALIGNANT BRAIN TUMORS 1 PROTEIN"/>
    <property type="match status" value="1"/>
</dbReference>
<dbReference type="PROSITE" id="PS50287">
    <property type="entry name" value="SRCR_2"/>
    <property type="match status" value="2"/>
</dbReference>
<evidence type="ECO:0000256" key="2">
    <source>
        <dbReference type="ARBA" id="ARBA00022525"/>
    </source>
</evidence>
<protein>
    <submittedName>
        <fullName evidence="11">Scavenger receptor cysteine-rich type 1 protein M130-like</fullName>
    </submittedName>
</protein>
<dbReference type="PRINTS" id="PR00258">
    <property type="entry name" value="SPERACTRCPTR"/>
</dbReference>
<feature type="disulfide bond" evidence="7">
    <location>
        <begin position="96"/>
        <end position="106"/>
    </location>
</feature>
<feature type="domain" description="SRCR" evidence="9">
    <location>
        <begin position="27"/>
        <end position="123"/>
    </location>
</feature>
<dbReference type="SMART" id="SM00202">
    <property type="entry name" value="SR"/>
    <property type="match status" value="2"/>
</dbReference>
<dbReference type="KEGG" id="ncc:104957860"/>
<keyword evidence="4" id="KW-0677">Repeat</keyword>
<evidence type="ECO:0000256" key="4">
    <source>
        <dbReference type="ARBA" id="ARBA00022737"/>
    </source>
</evidence>
<accession>A0A6I9PCW0</accession>
<feature type="signal peptide" evidence="8">
    <location>
        <begin position="1"/>
        <end position="19"/>
    </location>
</feature>
<dbReference type="Proteomes" id="UP000504611">
    <property type="component" value="Unplaced"/>
</dbReference>
<evidence type="ECO:0000259" key="9">
    <source>
        <dbReference type="PROSITE" id="PS50287"/>
    </source>
</evidence>
<keyword evidence="5 7" id="KW-1015">Disulfide bond</keyword>
<evidence type="ECO:0000256" key="3">
    <source>
        <dbReference type="ARBA" id="ARBA00022729"/>
    </source>
</evidence>
<dbReference type="InterPro" id="IPR001190">
    <property type="entry name" value="SRCR"/>
</dbReference>
<feature type="chain" id="PRO_5026848379" evidence="8">
    <location>
        <begin position="20"/>
        <end position="256"/>
    </location>
</feature>
<evidence type="ECO:0000256" key="6">
    <source>
        <dbReference type="ARBA" id="ARBA00023180"/>
    </source>
</evidence>
<keyword evidence="3 8" id="KW-0732">Signal</keyword>
<name>A0A6I9PCW0_9TELE</name>
<keyword evidence="10" id="KW-1185">Reference proteome</keyword>
<dbReference type="SUPFAM" id="SSF56487">
    <property type="entry name" value="SRCR-like"/>
    <property type="match status" value="2"/>
</dbReference>
<feature type="domain" description="SRCR" evidence="9">
    <location>
        <begin position="124"/>
        <end position="205"/>
    </location>
</feature>
<dbReference type="AlphaFoldDB" id="A0A6I9PCW0"/>
<dbReference type="GO" id="GO:0016020">
    <property type="term" value="C:membrane"/>
    <property type="evidence" value="ECO:0007669"/>
    <property type="project" value="InterPro"/>
</dbReference>
<dbReference type="PANTHER" id="PTHR19331">
    <property type="entry name" value="SCAVENGER RECEPTOR DOMAIN-CONTAINING"/>
    <property type="match status" value="1"/>
</dbReference>
<comment type="subcellular location">
    <subcellularLocation>
        <location evidence="1">Secreted</location>
    </subcellularLocation>
</comment>
<organism evidence="10 11">
    <name type="scientific">Notothenia coriiceps</name>
    <name type="common">black rockcod</name>
    <dbReference type="NCBI Taxonomy" id="8208"/>
    <lineage>
        <taxon>Eukaryota</taxon>
        <taxon>Metazoa</taxon>
        <taxon>Chordata</taxon>
        <taxon>Craniata</taxon>
        <taxon>Vertebrata</taxon>
        <taxon>Euteleostomi</taxon>
        <taxon>Actinopterygii</taxon>
        <taxon>Neopterygii</taxon>
        <taxon>Teleostei</taxon>
        <taxon>Neoteleostei</taxon>
        <taxon>Acanthomorphata</taxon>
        <taxon>Eupercaria</taxon>
        <taxon>Perciformes</taxon>
        <taxon>Notothenioidei</taxon>
        <taxon>Nototheniidae</taxon>
        <taxon>Notothenia</taxon>
    </lineage>
</organism>
<evidence type="ECO:0000256" key="7">
    <source>
        <dbReference type="PROSITE-ProRule" id="PRU00196"/>
    </source>
</evidence>
<dbReference type="Pfam" id="PF00530">
    <property type="entry name" value="SRCR"/>
    <property type="match status" value="2"/>
</dbReference>
<evidence type="ECO:0000313" key="11">
    <source>
        <dbReference type="RefSeq" id="XP_010783836.1"/>
    </source>
</evidence>
<keyword evidence="2" id="KW-0964">Secreted</keyword>
<dbReference type="OrthoDB" id="536948at2759"/>
<proteinExistence type="predicted"/>